<accession>A0ABS1DHP1</accession>
<reference evidence="2 3" key="1">
    <citation type="journal article" date="2020" name="Microorganisms">
        <title>Osmotic Adaptation and Compatible Solute Biosynthesis of Phototrophic Bacteria as Revealed from Genome Analyses.</title>
        <authorList>
            <person name="Imhoff J.F."/>
            <person name="Rahn T."/>
            <person name="Kunzel S."/>
            <person name="Keller A."/>
            <person name="Neulinger S.C."/>
        </authorList>
    </citation>
    <scope>NUCLEOTIDE SEQUENCE [LARGE SCALE GENOMIC DNA]</scope>
    <source>
        <strain evidence="2 3">DSM 9895</strain>
    </source>
</reference>
<comment type="caution">
    <text evidence="2">The sequence shown here is derived from an EMBL/GenBank/DDBJ whole genome shotgun (WGS) entry which is preliminary data.</text>
</comment>
<organism evidence="2 3">
    <name type="scientific">Rhodovibrio sodomensis</name>
    <dbReference type="NCBI Taxonomy" id="1088"/>
    <lineage>
        <taxon>Bacteria</taxon>
        <taxon>Pseudomonadati</taxon>
        <taxon>Pseudomonadota</taxon>
        <taxon>Alphaproteobacteria</taxon>
        <taxon>Rhodospirillales</taxon>
        <taxon>Rhodovibrionaceae</taxon>
        <taxon>Rhodovibrio</taxon>
    </lineage>
</organism>
<sequence length="127" mass="13956">MSDSSAKTAESRQRELRGRHRHIEVRDLSVPSGWLTVVSNFVESVNDVLPVTSSPFPRVVVDAKEKYGSLRLNVQGTYDLSKDDALETLVDLHEDDAEATCMACGGPASEKASVGFTRRCDRAECAR</sequence>
<dbReference type="RefSeq" id="WP_200341361.1">
    <property type="nucleotide sequence ID" value="NZ_NRRL01000036.1"/>
</dbReference>
<dbReference type="EMBL" id="NRRL01000036">
    <property type="protein sequence ID" value="MBK1669033.1"/>
    <property type="molecule type" value="Genomic_DNA"/>
</dbReference>
<proteinExistence type="predicted"/>
<protein>
    <submittedName>
        <fullName evidence="2">Uncharacterized protein</fullName>
    </submittedName>
</protein>
<dbReference type="Proteomes" id="UP001296873">
    <property type="component" value="Unassembled WGS sequence"/>
</dbReference>
<gene>
    <name evidence="2" type="ORF">CKO28_13425</name>
</gene>
<feature type="region of interest" description="Disordered" evidence="1">
    <location>
        <begin position="1"/>
        <end position="20"/>
    </location>
</feature>
<evidence type="ECO:0000256" key="1">
    <source>
        <dbReference type="SAM" id="MobiDB-lite"/>
    </source>
</evidence>
<evidence type="ECO:0000313" key="2">
    <source>
        <dbReference type="EMBL" id="MBK1669033.1"/>
    </source>
</evidence>
<keyword evidence="3" id="KW-1185">Reference proteome</keyword>
<evidence type="ECO:0000313" key="3">
    <source>
        <dbReference type="Proteomes" id="UP001296873"/>
    </source>
</evidence>
<name>A0ABS1DHP1_9PROT</name>